<dbReference type="EMBL" id="JNBS01000825">
    <property type="protein sequence ID" value="OQS03616.1"/>
    <property type="molecule type" value="Genomic_DNA"/>
</dbReference>
<comment type="caution">
    <text evidence="6">The sequence shown here is derived from an EMBL/GenBank/DDBJ whole genome shotgun (WGS) entry which is preliminary data.</text>
</comment>
<sequence>MVTTRNFRVHWNFNDPQATERVFQELIASTSSPIEKLLLQTQVARTYGLRDQFDQAKQVLDAIEAQSHGLECTLVDAAELKVRLHLERGRMLRSSKKPEEARPEFLKAFQVAQDNKMDELAIDAIHMIALVVNANEALTWTQRGFELAKESEDLNARNWDAALANNIGWTYHDQGEFNKALEYWKIALTAYERIGKADNIRIAKWMIARGYRSLKQHDQALEILHELEKNPSSDGYVFEELGENYLALGQADKTKPYFAKAYSLLCDDKYVEADRLNRMQTLSK</sequence>
<evidence type="ECO:0000313" key="7">
    <source>
        <dbReference type="Proteomes" id="UP000243217"/>
    </source>
</evidence>
<dbReference type="GO" id="GO:0003341">
    <property type="term" value="P:cilium movement"/>
    <property type="evidence" value="ECO:0007669"/>
    <property type="project" value="TreeGrafter"/>
</dbReference>
<dbReference type="InterPro" id="IPR019734">
    <property type="entry name" value="TPR_rpt"/>
</dbReference>
<dbReference type="PANTHER" id="PTHR46630:SF1">
    <property type="entry name" value="TETRATRICOPEPTIDE REPEAT PROTEIN 29"/>
    <property type="match status" value="1"/>
</dbReference>
<keyword evidence="4" id="KW-0802">TPR repeat</keyword>
<evidence type="ECO:0000256" key="5">
    <source>
        <dbReference type="ARBA" id="ARBA00040665"/>
    </source>
</evidence>
<dbReference type="SUPFAM" id="SSF48452">
    <property type="entry name" value="TPR-like"/>
    <property type="match status" value="1"/>
</dbReference>
<dbReference type="Proteomes" id="UP000243217">
    <property type="component" value="Unassembled WGS sequence"/>
</dbReference>
<reference evidence="6 7" key="1">
    <citation type="journal article" date="2014" name="Genome Biol. Evol.">
        <title>The secreted proteins of Achlya hypogyna and Thraustotheca clavata identify the ancestral oomycete secretome and reveal gene acquisitions by horizontal gene transfer.</title>
        <authorList>
            <person name="Misner I."/>
            <person name="Blouin N."/>
            <person name="Leonard G."/>
            <person name="Richards T.A."/>
            <person name="Lane C.E."/>
        </authorList>
    </citation>
    <scope>NUCLEOTIDE SEQUENCE [LARGE SCALE GENOMIC DNA]</scope>
    <source>
        <strain evidence="6 7">ATCC 34112</strain>
    </source>
</reference>
<dbReference type="InterPro" id="IPR011990">
    <property type="entry name" value="TPR-like_helical_dom_sf"/>
</dbReference>
<keyword evidence="2" id="KW-0963">Cytoplasm</keyword>
<dbReference type="AlphaFoldDB" id="A0A1W0A026"/>
<evidence type="ECO:0000256" key="2">
    <source>
        <dbReference type="ARBA" id="ARBA00022490"/>
    </source>
</evidence>
<dbReference type="PANTHER" id="PTHR46630">
    <property type="entry name" value="TETRATRICOPEPTIDE REPEAT PROTEIN 29"/>
    <property type="match status" value="1"/>
</dbReference>
<dbReference type="SMART" id="SM00028">
    <property type="entry name" value="TPR"/>
    <property type="match status" value="2"/>
</dbReference>
<protein>
    <recommendedName>
        <fullName evidence="5">Tetratricopeptide repeat protein 29</fullName>
    </recommendedName>
</protein>
<dbReference type="Gene3D" id="1.25.40.10">
    <property type="entry name" value="Tetratricopeptide repeat domain"/>
    <property type="match status" value="2"/>
</dbReference>
<keyword evidence="7" id="KW-1185">Reference proteome</keyword>
<dbReference type="GO" id="GO:0005737">
    <property type="term" value="C:cytoplasm"/>
    <property type="evidence" value="ECO:0007669"/>
    <property type="project" value="UniProtKB-SubCell"/>
</dbReference>
<dbReference type="Pfam" id="PF13424">
    <property type="entry name" value="TPR_12"/>
    <property type="match status" value="1"/>
</dbReference>
<proteinExistence type="predicted"/>
<dbReference type="GO" id="GO:0005929">
    <property type="term" value="C:cilium"/>
    <property type="evidence" value="ECO:0007669"/>
    <property type="project" value="TreeGrafter"/>
</dbReference>
<name>A0A1W0A026_9STRA</name>
<dbReference type="OrthoDB" id="64148at2759"/>
<comment type="subcellular location">
    <subcellularLocation>
        <location evidence="1">Cytoplasm</location>
    </subcellularLocation>
</comment>
<evidence type="ECO:0000256" key="3">
    <source>
        <dbReference type="ARBA" id="ARBA00022737"/>
    </source>
</evidence>
<evidence type="ECO:0000256" key="4">
    <source>
        <dbReference type="ARBA" id="ARBA00022803"/>
    </source>
</evidence>
<evidence type="ECO:0000256" key="1">
    <source>
        <dbReference type="ARBA" id="ARBA00004496"/>
    </source>
</evidence>
<evidence type="ECO:0000313" key="6">
    <source>
        <dbReference type="EMBL" id="OQS03616.1"/>
    </source>
</evidence>
<organism evidence="6 7">
    <name type="scientific">Thraustotheca clavata</name>
    <dbReference type="NCBI Taxonomy" id="74557"/>
    <lineage>
        <taxon>Eukaryota</taxon>
        <taxon>Sar</taxon>
        <taxon>Stramenopiles</taxon>
        <taxon>Oomycota</taxon>
        <taxon>Saprolegniomycetes</taxon>
        <taxon>Saprolegniales</taxon>
        <taxon>Achlyaceae</taxon>
        <taxon>Thraustotheca</taxon>
    </lineage>
</organism>
<keyword evidence="3" id="KW-0677">Repeat</keyword>
<accession>A0A1W0A026</accession>
<gene>
    <name evidence="6" type="ORF">THRCLA_04065</name>
</gene>
<dbReference type="InterPro" id="IPR051476">
    <property type="entry name" value="Bac_ResReg_Asp_Phosphatase"/>
</dbReference>